<feature type="domain" description="RRM" evidence="4">
    <location>
        <begin position="159"/>
        <end position="232"/>
    </location>
</feature>
<dbReference type="SMART" id="SM00360">
    <property type="entry name" value="RRM"/>
    <property type="match status" value="1"/>
</dbReference>
<keyword evidence="1" id="KW-0694">RNA-binding</keyword>
<dbReference type="SUPFAM" id="SSF54928">
    <property type="entry name" value="RNA-binding domain, RBD"/>
    <property type="match status" value="1"/>
</dbReference>
<evidence type="ECO:0000313" key="6">
    <source>
        <dbReference type="EMBL" id="CDO53094.1"/>
    </source>
</evidence>
<dbReference type="InterPro" id="IPR045168">
    <property type="entry name" value="YTH_prot"/>
</dbReference>
<dbReference type="Gene3D" id="3.10.590.10">
    <property type="entry name" value="ph1033 like domains"/>
    <property type="match status" value="2"/>
</dbReference>
<dbReference type="AlphaFoldDB" id="A0A0J9X7I9"/>
<comment type="caution">
    <text evidence="6">The sequence shown here is derived from an EMBL/GenBank/DDBJ whole genome shotgun (WGS) entry which is preliminary data.</text>
</comment>
<dbReference type="OrthoDB" id="306690at2759"/>
<feature type="compositionally biased region" description="Low complexity" evidence="3">
    <location>
        <begin position="23"/>
        <end position="43"/>
    </location>
</feature>
<dbReference type="Proteomes" id="UP000242525">
    <property type="component" value="Unassembled WGS sequence"/>
</dbReference>
<keyword evidence="2" id="KW-0175">Coiled coil</keyword>
<dbReference type="Gene3D" id="3.30.70.330">
    <property type="match status" value="1"/>
</dbReference>
<dbReference type="STRING" id="1173061.A0A0J9X7I9"/>
<evidence type="ECO:0000259" key="4">
    <source>
        <dbReference type="PROSITE" id="PS50102"/>
    </source>
</evidence>
<evidence type="ECO:0000256" key="3">
    <source>
        <dbReference type="SAM" id="MobiDB-lite"/>
    </source>
</evidence>
<evidence type="ECO:0000256" key="2">
    <source>
        <dbReference type="SAM" id="Coils"/>
    </source>
</evidence>
<name>A0A0J9X7I9_GEOCN</name>
<feature type="region of interest" description="Disordered" evidence="3">
    <location>
        <begin position="1"/>
        <end position="47"/>
    </location>
</feature>
<evidence type="ECO:0000313" key="7">
    <source>
        <dbReference type="Proteomes" id="UP000242525"/>
    </source>
</evidence>
<dbReference type="InterPro" id="IPR035979">
    <property type="entry name" value="RBD_domain_sf"/>
</dbReference>
<reference evidence="6" key="1">
    <citation type="submission" date="2014-03" db="EMBL/GenBank/DDBJ databases">
        <authorList>
            <person name="Casaregola S."/>
        </authorList>
    </citation>
    <scope>NUCLEOTIDE SEQUENCE [LARGE SCALE GENOMIC DNA]</scope>
    <source>
        <strain evidence="6">CLIB 918</strain>
    </source>
</reference>
<protein>
    <recommendedName>
        <fullName evidence="8">YTH domain-containing protein</fullName>
    </recommendedName>
</protein>
<dbReference type="CDD" id="cd21134">
    <property type="entry name" value="YTH"/>
    <property type="match status" value="1"/>
</dbReference>
<feature type="compositionally biased region" description="Low complexity" evidence="3">
    <location>
        <begin position="136"/>
        <end position="145"/>
    </location>
</feature>
<accession>A0A0J9X7I9</accession>
<dbReference type="GO" id="GO:0003729">
    <property type="term" value="F:mRNA binding"/>
    <property type="evidence" value="ECO:0007669"/>
    <property type="project" value="TreeGrafter"/>
</dbReference>
<dbReference type="GO" id="GO:0000398">
    <property type="term" value="P:mRNA splicing, via spliceosome"/>
    <property type="evidence" value="ECO:0007669"/>
    <property type="project" value="TreeGrafter"/>
</dbReference>
<dbReference type="InterPro" id="IPR057720">
    <property type="entry name" value="RRM_YTH1"/>
</dbReference>
<feature type="domain" description="YTH" evidence="5">
    <location>
        <begin position="261"/>
        <end position="485"/>
    </location>
</feature>
<dbReference type="CDD" id="cd00590">
    <property type="entry name" value="RRM_SF"/>
    <property type="match status" value="1"/>
</dbReference>
<dbReference type="EMBL" id="CCBN010000004">
    <property type="protein sequence ID" value="CDO53094.1"/>
    <property type="molecule type" value="Genomic_DNA"/>
</dbReference>
<evidence type="ECO:0000259" key="5">
    <source>
        <dbReference type="PROSITE" id="PS50882"/>
    </source>
</evidence>
<proteinExistence type="predicted"/>
<dbReference type="PANTHER" id="PTHR12357">
    <property type="entry name" value="YTH YT521-B HOMOLOGY DOMAIN-CONTAINING"/>
    <property type="match status" value="1"/>
</dbReference>
<evidence type="ECO:0008006" key="8">
    <source>
        <dbReference type="Google" id="ProtNLM"/>
    </source>
</evidence>
<organism evidence="6 7">
    <name type="scientific">Geotrichum candidum</name>
    <name type="common">Oospora lactis</name>
    <name type="synonym">Dipodascus geotrichum</name>
    <dbReference type="NCBI Taxonomy" id="1173061"/>
    <lineage>
        <taxon>Eukaryota</taxon>
        <taxon>Fungi</taxon>
        <taxon>Dikarya</taxon>
        <taxon>Ascomycota</taxon>
        <taxon>Saccharomycotina</taxon>
        <taxon>Dipodascomycetes</taxon>
        <taxon>Dipodascales</taxon>
        <taxon>Dipodascaceae</taxon>
        <taxon>Geotrichum</taxon>
    </lineage>
</organism>
<dbReference type="InterPro" id="IPR012677">
    <property type="entry name" value="Nucleotide-bd_a/b_plait_sf"/>
</dbReference>
<dbReference type="Pfam" id="PF25701">
    <property type="entry name" value="RRM_YTH1"/>
    <property type="match status" value="1"/>
</dbReference>
<gene>
    <name evidence="6" type="ORF">BN980_GECA04s04223g</name>
</gene>
<dbReference type="GO" id="GO:1990247">
    <property type="term" value="F:N6-methyladenosine-containing RNA reader activity"/>
    <property type="evidence" value="ECO:0007669"/>
    <property type="project" value="TreeGrafter"/>
</dbReference>
<dbReference type="Pfam" id="PF04146">
    <property type="entry name" value="YTH"/>
    <property type="match status" value="1"/>
</dbReference>
<dbReference type="GO" id="GO:0000381">
    <property type="term" value="P:regulation of alternative mRNA splicing, via spliceosome"/>
    <property type="evidence" value="ECO:0007669"/>
    <property type="project" value="TreeGrafter"/>
</dbReference>
<dbReference type="PROSITE" id="PS50882">
    <property type="entry name" value="YTH"/>
    <property type="match status" value="1"/>
</dbReference>
<evidence type="ECO:0000256" key="1">
    <source>
        <dbReference type="PROSITE-ProRule" id="PRU00176"/>
    </source>
</evidence>
<dbReference type="PANTHER" id="PTHR12357:SF3">
    <property type="entry name" value="YTH DOMAIN-CONTAINING PROTEIN 1"/>
    <property type="match status" value="1"/>
</dbReference>
<dbReference type="InterPro" id="IPR000504">
    <property type="entry name" value="RRM_dom"/>
</dbReference>
<feature type="coiled-coil region" evidence="2">
    <location>
        <begin position="336"/>
        <end position="363"/>
    </location>
</feature>
<sequence>MSQQSDSQKKNKHAGQPSQENFQYHQQPPQSHLQQQHQSYPLYSPDPHQIRQFPQYNMYVDPNVPYMQQGVPYQLYPQVSPYGQPVSYHPTNSYQSPFLYPQSSIFFNYLQSIQYVQKTYGSSYPQHSRHNHHHSQFSSASSSISIPRGPPKKPKQSGFALWVGNLPPNTTLIELCSLFGTNEIQSIFLIQRTLCAFVNYISEAALKEGIRLFEKRGSSLRGNHLVVKIKTASKEEDVNDDTNPEEISATEITNRSSNTENRYFICKSLTVEDLHASVRLGLWDTQSHNQTTFNKAFQTCQNVYLIFSANRAGEYFGYARMAGEIPKSTDPDLLLIQNLKRQQKQLKKEQQRQQNQQNALQSSQFYASIPQIHPTVAQPQIPIPAGRIVDDSARGILFWEASTCDAVQDSQAPSHTSSMTSETENSTNNWTIPFKVEWMSPSGKTVSFYKVRNLRNPYNKNRYVKIARDGTEIEPSVGKKIIEMFHS</sequence>
<dbReference type="InterPro" id="IPR007275">
    <property type="entry name" value="YTH_domain"/>
</dbReference>
<feature type="region of interest" description="Disordered" evidence="3">
    <location>
        <begin position="124"/>
        <end position="156"/>
    </location>
</feature>
<dbReference type="PROSITE" id="PS50102">
    <property type="entry name" value="RRM"/>
    <property type="match status" value="1"/>
</dbReference>
<keyword evidence="7" id="KW-1185">Reference proteome</keyword>
<dbReference type="GO" id="GO:0005654">
    <property type="term" value="C:nucleoplasm"/>
    <property type="evidence" value="ECO:0007669"/>
    <property type="project" value="TreeGrafter"/>
</dbReference>